<gene>
    <name evidence="1" type="ORF">COLSTE_02272</name>
</gene>
<keyword evidence="2" id="KW-1185">Reference proteome</keyword>
<comment type="caution">
    <text evidence="1">The sequence shown here is derived from an EMBL/GenBank/DDBJ whole genome shotgun (WGS) entry which is preliminary data.</text>
</comment>
<name>B6GDT7_9ACTN</name>
<reference evidence="1 2" key="1">
    <citation type="submission" date="2008-10" db="EMBL/GenBank/DDBJ databases">
        <title>Draft genome sequence of Collinsella stercoris (DSM 13279).</title>
        <authorList>
            <person name="Sudarsanam P."/>
            <person name="Ley R."/>
            <person name="Guruge J."/>
            <person name="Turnbaugh P.J."/>
            <person name="Mahowald M."/>
            <person name="Liep D."/>
            <person name="Gordon J."/>
        </authorList>
    </citation>
    <scope>NUCLEOTIDE SEQUENCE [LARGE SCALE GENOMIC DNA]</scope>
    <source>
        <strain evidence="1 2">DSM 13279</strain>
    </source>
</reference>
<dbReference type="HOGENOM" id="CLU_3250029_0_0_11"/>
<accession>B6GDT7</accession>
<protein>
    <submittedName>
        <fullName evidence="1">Uncharacterized protein</fullName>
    </submittedName>
</protein>
<dbReference type="AlphaFoldDB" id="B6GDT7"/>
<evidence type="ECO:0000313" key="1">
    <source>
        <dbReference type="EMBL" id="EEA89554.1"/>
    </source>
</evidence>
<organism evidence="1 2">
    <name type="scientific">Collinsella stercoris DSM 13279</name>
    <dbReference type="NCBI Taxonomy" id="445975"/>
    <lineage>
        <taxon>Bacteria</taxon>
        <taxon>Bacillati</taxon>
        <taxon>Actinomycetota</taxon>
        <taxon>Coriobacteriia</taxon>
        <taxon>Coriobacteriales</taxon>
        <taxon>Coriobacteriaceae</taxon>
        <taxon>Collinsella</taxon>
    </lineage>
</organism>
<proteinExistence type="predicted"/>
<dbReference type="Proteomes" id="UP000003560">
    <property type="component" value="Unassembled WGS sequence"/>
</dbReference>
<dbReference type="EMBL" id="ABXJ01000130">
    <property type="protein sequence ID" value="EEA89554.1"/>
    <property type="molecule type" value="Genomic_DNA"/>
</dbReference>
<evidence type="ECO:0000313" key="2">
    <source>
        <dbReference type="Proteomes" id="UP000003560"/>
    </source>
</evidence>
<reference evidence="1 2" key="2">
    <citation type="submission" date="2008-10" db="EMBL/GenBank/DDBJ databases">
        <authorList>
            <person name="Fulton L."/>
            <person name="Clifton S."/>
            <person name="Fulton B."/>
            <person name="Xu J."/>
            <person name="Minx P."/>
            <person name="Pepin K.H."/>
            <person name="Johnson M."/>
            <person name="Thiruvilangam P."/>
            <person name="Bhonagiri V."/>
            <person name="Nash W.E."/>
            <person name="Mardis E.R."/>
            <person name="Wilson R.K."/>
        </authorList>
    </citation>
    <scope>NUCLEOTIDE SEQUENCE [LARGE SCALE GENOMIC DNA]</scope>
    <source>
        <strain evidence="1 2">DSM 13279</strain>
    </source>
</reference>
<sequence length="42" mass="4744">MPPCAMCCCVPCAAMRHVPLCALCHYVRKPPFENTLIVSNHW</sequence>